<feature type="signal peptide" evidence="3">
    <location>
        <begin position="1"/>
        <end position="21"/>
    </location>
</feature>
<keyword evidence="3" id="KW-0732">Signal</keyword>
<dbReference type="Pfam" id="PF00537">
    <property type="entry name" value="Toxin_3"/>
    <property type="match status" value="1"/>
</dbReference>
<feature type="domain" description="LCN-type CS-alpha/beta" evidence="4">
    <location>
        <begin position="24"/>
        <end position="88"/>
    </location>
</feature>
<evidence type="ECO:0000256" key="1">
    <source>
        <dbReference type="ARBA" id="ARBA00004613"/>
    </source>
</evidence>
<organism evidence="5">
    <name type="scientific">Isometrus maculatus</name>
    <name type="common">Lesser brown scorpion</name>
    <name type="synonym">Scorpio maculatus</name>
    <dbReference type="NCBI Taxonomy" id="497827"/>
    <lineage>
        <taxon>Eukaryota</taxon>
        <taxon>Metazoa</taxon>
        <taxon>Ecdysozoa</taxon>
        <taxon>Arthropoda</taxon>
        <taxon>Chelicerata</taxon>
        <taxon>Arachnida</taxon>
        <taxon>Scorpiones</taxon>
        <taxon>Buthida</taxon>
        <taxon>Buthoidea</taxon>
        <taxon>Buthidae</taxon>
        <taxon>Isometrus</taxon>
    </lineage>
</organism>
<dbReference type="SUPFAM" id="SSF57095">
    <property type="entry name" value="Scorpion toxin-like"/>
    <property type="match status" value="1"/>
</dbReference>
<sequence length="97" mass="11453">MKMMLYLCLFVFMSLLGLSRSADVPGNYPTSVYGNKYDCRWLGESEYCRQICKSHGVNYGYCYDSRCWCEYLEDKDVDFWAAHKNHCTNDRLYPKGK</sequence>
<dbReference type="InterPro" id="IPR044062">
    <property type="entry name" value="LCN-type_CS_alpha_beta_dom"/>
</dbReference>
<protein>
    <recommendedName>
        <fullName evidence="4">LCN-type CS-alpha/beta domain-containing protein</fullName>
    </recommendedName>
</protein>
<dbReference type="PROSITE" id="PS51863">
    <property type="entry name" value="LCN_CSAB"/>
    <property type="match status" value="1"/>
</dbReference>
<accession>A0A0U1SSM2</accession>
<proteinExistence type="evidence at transcript level"/>
<name>A0A0U1SSM2_ISOMC</name>
<evidence type="ECO:0000313" key="5">
    <source>
        <dbReference type="EMBL" id="ACD11808.1"/>
    </source>
</evidence>
<dbReference type="GO" id="GO:0005576">
    <property type="term" value="C:extracellular region"/>
    <property type="evidence" value="ECO:0007669"/>
    <property type="project" value="UniProtKB-SubCell"/>
</dbReference>
<dbReference type="AlphaFoldDB" id="A0A0U1SSM2"/>
<dbReference type="GO" id="GO:0019871">
    <property type="term" value="F:sodium channel inhibitor activity"/>
    <property type="evidence" value="ECO:0007669"/>
    <property type="project" value="InterPro"/>
</dbReference>
<reference evidence="5" key="1">
    <citation type="submission" date="2007-10" db="EMBL/GenBank/DDBJ databases">
        <title>Classification and functional annotation of ESTs from venom glands of Isometrus maculatus.</title>
        <authorList>
            <person name="Li W."/>
            <person name="Ma Y."/>
            <person name="Zhao R."/>
            <person name="Cao Z."/>
        </authorList>
    </citation>
    <scope>NUCLEOTIDE SEQUENCE</scope>
    <source>
        <tissue evidence="5">Venom gland</tissue>
    </source>
</reference>
<dbReference type="EMBL" id="EU252217">
    <property type="protein sequence ID" value="ACD11808.1"/>
    <property type="molecule type" value="mRNA"/>
</dbReference>
<evidence type="ECO:0000256" key="2">
    <source>
        <dbReference type="ARBA" id="ARBA00022525"/>
    </source>
</evidence>
<dbReference type="Gene3D" id="3.30.30.10">
    <property type="entry name" value="Knottin, scorpion toxin-like"/>
    <property type="match status" value="1"/>
</dbReference>
<feature type="chain" id="PRO_5006829151" description="LCN-type CS-alpha/beta domain-containing protein" evidence="3">
    <location>
        <begin position="22"/>
        <end position="97"/>
    </location>
</feature>
<keyword evidence="2" id="KW-0964">Secreted</keyword>
<dbReference type="InterPro" id="IPR036574">
    <property type="entry name" value="Scorpion_toxin-like_sf"/>
</dbReference>
<dbReference type="CDD" id="cd23106">
    <property type="entry name" value="neurotoxins_LC_scorpion"/>
    <property type="match status" value="1"/>
</dbReference>
<dbReference type="InterPro" id="IPR002061">
    <property type="entry name" value="Scorpion_toxinL/defensin"/>
</dbReference>
<comment type="subcellular location">
    <subcellularLocation>
        <location evidence="1">Secreted</location>
    </subcellularLocation>
</comment>
<evidence type="ECO:0000259" key="4">
    <source>
        <dbReference type="PROSITE" id="PS51863"/>
    </source>
</evidence>
<evidence type="ECO:0000256" key="3">
    <source>
        <dbReference type="SAM" id="SignalP"/>
    </source>
</evidence>